<dbReference type="Proteomes" id="UP000886595">
    <property type="component" value="Unassembled WGS sequence"/>
</dbReference>
<sequence>MRTGYIPTGLENRGTLRRRNEDVGNRVQYINIESDADPSDSYYGMNADGVVGDSFFESRDGKGLY</sequence>
<evidence type="ECO:0000313" key="2">
    <source>
        <dbReference type="Proteomes" id="UP000886595"/>
    </source>
</evidence>
<keyword evidence="2" id="KW-1185">Reference proteome</keyword>
<organism evidence="1 2">
    <name type="scientific">Brassica carinata</name>
    <name type="common">Ethiopian mustard</name>
    <name type="synonym">Abyssinian cabbage</name>
    <dbReference type="NCBI Taxonomy" id="52824"/>
    <lineage>
        <taxon>Eukaryota</taxon>
        <taxon>Viridiplantae</taxon>
        <taxon>Streptophyta</taxon>
        <taxon>Embryophyta</taxon>
        <taxon>Tracheophyta</taxon>
        <taxon>Spermatophyta</taxon>
        <taxon>Magnoliopsida</taxon>
        <taxon>eudicotyledons</taxon>
        <taxon>Gunneridae</taxon>
        <taxon>Pentapetalae</taxon>
        <taxon>rosids</taxon>
        <taxon>malvids</taxon>
        <taxon>Brassicales</taxon>
        <taxon>Brassicaceae</taxon>
        <taxon>Brassiceae</taxon>
        <taxon>Brassica</taxon>
    </lineage>
</organism>
<accession>A0A8X7QHN2</accession>
<reference evidence="1 2" key="1">
    <citation type="submission" date="2020-02" db="EMBL/GenBank/DDBJ databases">
        <authorList>
            <person name="Ma Q."/>
            <person name="Huang Y."/>
            <person name="Song X."/>
            <person name="Pei D."/>
        </authorList>
    </citation>
    <scope>NUCLEOTIDE SEQUENCE [LARGE SCALE GENOMIC DNA]</scope>
    <source>
        <strain evidence="1">Sxm20200214</strain>
        <tissue evidence="1">Leaf</tissue>
    </source>
</reference>
<evidence type="ECO:0000313" key="1">
    <source>
        <dbReference type="EMBL" id="KAG2269948.1"/>
    </source>
</evidence>
<proteinExistence type="predicted"/>
<dbReference type="EMBL" id="JAAMPC010000013">
    <property type="protein sequence ID" value="KAG2269948.1"/>
    <property type="molecule type" value="Genomic_DNA"/>
</dbReference>
<protein>
    <submittedName>
        <fullName evidence="1">Uncharacterized protein</fullName>
    </submittedName>
</protein>
<name>A0A8X7QHN2_BRACI</name>
<dbReference type="AlphaFoldDB" id="A0A8X7QHN2"/>
<gene>
    <name evidence="1" type="ORF">Bca52824_064503</name>
</gene>
<comment type="caution">
    <text evidence="1">The sequence shown here is derived from an EMBL/GenBank/DDBJ whole genome shotgun (WGS) entry which is preliminary data.</text>
</comment>